<feature type="compositionally biased region" description="Basic and acidic residues" evidence="1">
    <location>
        <begin position="127"/>
        <end position="140"/>
    </location>
</feature>
<reference evidence="2 3" key="1">
    <citation type="journal article" date="2014" name="PLoS Genet.">
        <title>Phylogenetically driven sequencing of extremely halophilic archaea reveals strategies for static and dynamic osmo-response.</title>
        <authorList>
            <person name="Becker E.A."/>
            <person name="Seitzer P.M."/>
            <person name="Tritt A."/>
            <person name="Larsen D."/>
            <person name="Krusor M."/>
            <person name="Yao A.I."/>
            <person name="Wu D."/>
            <person name="Madern D."/>
            <person name="Eisen J.A."/>
            <person name="Darling A.E."/>
            <person name="Facciotti M.T."/>
        </authorList>
    </citation>
    <scope>NUCLEOTIDE SEQUENCE [LARGE SCALE GENOMIC DNA]</scope>
    <source>
        <strain evidence="2 3">JCM 10879</strain>
    </source>
</reference>
<organism evidence="2 3">
    <name type="scientific">Halobiforma nitratireducens JCM 10879</name>
    <dbReference type="NCBI Taxonomy" id="1227454"/>
    <lineage>
        <taxon>Archaea</taxon>
        <taxon>Methanobacteriati</taxon>
        <taxon>Methanobacteriota</taxon>
        <taxon>Stenosarchaea group</taxon>
        <taxon>Halobacteria</taxon>
        <taxon>Halobacteriales</taxon>
        <taxon>Natrialbaceae</taxon>
        <taxon>Halobiforma</taxon>
    </lineage>
</organism>
<dbReference type="PATRIC" id="fig|1227454.3.peg.1367"/>
<name>M0M578_9EURY</name>
<dbReference type="eggNOG" id="arCOG10713">
    <property type="taxonomic scope" value="Archaea"/>
</dbReference>
<accession>M0M578</accession>
<gene>
    <name evidence="2" type="ORF">C446_06805</name>
</gene>
<evidence type="ECO:0000256" key="1">
    <source>
        <dbReference type="SAM" id="MobiDB-lite"/>
    </source>
</evidence>
<comment type="caution">
    <text evidence="2">The sequence shown here is derived from an EMBL/GenBank/DDBJ whole genome shotgun (WGS) entry which is preliminary data.</text>
</comment>
<evidence type="ECO:0000313" key="3">
    <source>
        <dbReference type="Proteomes" id="UP000011607"/>
    </source>
</evidence>
<keyword evidence="3" id="KW-1185">Reference proteome</keyword>
<dbReference type="RefSeq" id="WP_006672302.1">
    <property type="nucleotide sequence ID" value="NZ_AOMA01000070.1"/>
</dbReference>
<dbReference type="Proteomes" id="UP000011607">
    <property type="component" value="Unassembled WGS sequence"/>
</dbReference>
<dbReference type="OrthoDB" id="202149at2157"/>
<feature type="region of interest" description="Disordered" evidence="1">
    <location>
        <begin position="114"/>
        <end position="147"/>
    </location>
</feature>
<protein>
    <submittedName>
        <fullName evidence="2">Uncharacterized protein</fullName>
    </submittedName>
</protein>
<evidence type="ECO:0000313" key="2">
    <source>
        <dbReference type="EMBL" id="EMA40866.1"/>
    </source>
</evidence>
<dbReference type="AlphaFoldDB" id="M0M578"/>
<sequence length="147" mass="15269">MAIPGYDSGSVAERTHESVGARVAIVAGVVPDGFRLERSGRDPPVDALGDPVDVVGLEASKAVEAVRLTLVYDPSRLPPGASPTDVTVAVQTGNGWDPLESTVDLDETTVTAVLNDSPSGETIVAGYDDRDQGRNRDQGRDAAGPTE</sequence>
<dbReference type="EMBL" id="AOMA01000070">
    <property type="protein sequence ID" value="EMA40866.1"/>
    <property type="molecule type" value="Genomic_DNA"/>
</dbReference>
<proteinExistence type="predicted"/>